<name>A0A8J6BRU8_ZIZPA</name>
<dbReference type="AlphaFoldDB" id="A0A8J6BRU8"/>
<dbReference type="InterPro" id="IPR027640">
    <property type="entry name" value="Kinesin-like_fam"/>
</dbReference>
<reference evidence="6" key="1">
    <citation type="journal article" date="2021" name="bioRxiv">
        <title>Whole Genome Assembly and Annotation of Northern Wild Rice, Zizania palustris L., Supports a Whole Genome Duplication in the Zizania Genus.</title>
        <authorList>
            <person name="Haas M."/>
            <person name="Kono T."/>
            <person name="Macchietto M."/>
            <person name="Millas R."/>
            <person name="McGilp L."/>
            <person name="Shao M."/>
            <person name="Duquette J."/>
            <person name="Hirsch C.N."/>
            <person name="Kimball J."/>
        </authorList>
    </citation>
    <scope>NUCLEOTIDE SEQUENCE</scope>
    <source>
        <tissue evidence="6">Fresh leaf tissue</tissue>
    </source>
</reference>
<dbReference type="PANTHER" id="PTHR24115">
    <property type="entry name" value="KINESIN-RELATED"/>
    <property type="match status" value="1"/>
</dbReference>
<keyword evidence="2" id="KW-0505">Motor protein</keyword>
<evidence type="ECO:0000256" key="2">
    <source>
        <dbReference type="ARBA" id="ARBA00023175"/>
    </source>
</evidence>
<protein>
    <recommendedName>
        <fullName evidence="5">Kinesin motor domain-containing protein</fullName>
    </recommendedName>
</protein>
<evidence type="ECO:0000313" key="6">
    <source>
        <dbReference type="EMBL" id="KAG8094197.1"/>
    </source>
</evidence>
<dbReference type="GO" id="GO:0016887">
    <property type="term" value="F:ATP hydrolysis activity"/>
    <property type="evidence" value="ECO:0007669"/>
    <property type="project" value="TreeGrafter"/>
</dbReference>
<dbReference type="Pfam" id="PF00225">
    <property type="entry name" value="Kinesin"/>
    <property type="match status" value="2"/>
</dbReference>
<dbReference type="EMBL" id="JAAALK010000080">
    <property type="protein sequence ID" value="KAG8094197.1"/>
    <property type="molecule type" value="Genomic_DNA"/>
</dbReference>
<keyword evidence="7" id="KW-1185">Reference proteome</keyword>
<dbReference type="Proteomes" id="UP000729402">
    <property type="component" value="Unassembled WGS sequence"/>
</dbReference>
<accession>A0A8J6BRU8</accession>
<dbReference type="InterPro" id="IPR001752">
    <property type="entry name" value="Kinesin_motor_dom"/>
</dbReference>
<evidence type="ECO:0000256" key="1">
    <source>
        <dbReference type="ARBA" id="ARBA00022701"/>
    </source>
</evidence>
<dbReference type="OrthoDB" id="3176171at2759"/>
<dbReference type="GO" id="GO:0007018">
    <property type="term" value="P:microtubule-based movement"/>
    <property type="evidence" value="ECO:0007669"/>
    <property type="project" value="InterPro"/>
</dbReference>
<dbReference type="FunFam" id="1.10.150.280:FF:000003">
    <property type="entry name" value="Kinesin-like protein KIN-10C"/>
    <property type="match status" value="1"/>
</dbReference>
<evidence type="ECO:0000256" key="3">
    <source>
        <dbReference type="ARBA" id="ARBA00061615"/>
    </source>
</evidence>
<feature type="domain" description="Kinesin motor" evidence="5">
    <location>
        <begin position="12"/>
        <end position="359"/>
    </location>
</feature>
<comment type="caution">
    <text evidence="6">The sequence shown here is derived from an EMBL/GenBank/DDBJ whole genome shotgun (WGS) entry which is preliminary data.</text>
</comment>
<dbReference type="GO" id="GO:0005871">
    <property type="term" value="C:kinesin complex"/>
    <property type="evidence" value="ECO:0007669"/>
    <property type="project" value="TreeGrafter"/>
</dbReference>
<keyword evidence="1" id="KW-0493">Microtubule</keyword>
<evidence type="ECO:0000259" key="5">
    <source>
        <dbReference type="PROSITE" id="PS50067"/>
    </source>
</evidence>
<organism evidence="6 7">
    <name type="scientific">Zizania palustris</name>
    <name type="common">Northern wild rice</name>
    <dbReference type="NCBI Taxonomy" id="103762"/>
    <lineage>
        <taxon>Eukaryota</taxon>
        <taxon>Viridiplantae</taxon>
        <taxon>Streptophyta</taxon>
        <taxon>Embryophyta</taxon>
        <taxon>Tracheophyta</taxon>
        <taxon>Spermatophyta</taxon>
        <taxon>Magnoliopsida</taxon>
        <taxon>Liliopsida</taxon>
        <taxon>Poales</taxon>
        <taxon>Poaceae</taxon>
        <taxon>BOP clade</taxon>
        <taxon>Oryzoideae</taxon>
        <taxon>Oryzeae</taxon>
        <taxon>Zizaniinae</taxon>
        <taxon>Zizania</taxon>
    </lineage>
</organism>
<gene>
    <name evidence="6" type="ORF">GUJ93_ZPchr0012g19662</name>
</gene>
<dbReference type="Pfam" id="PF12836">
    <property type="entry name" value="HHH_3"/>
    <property type="match status" value="1"/>
</dbReference>
<dbReference type="SMART" id="SM00129">
    <property type="entry name" value="KISc"/>
    <property type="match status" value="1"/>
</dbReference>
<dbReference type="GO" id="GO:0008017">
    <property type="term" value="F:microtubule binding"/>
    <property type="evidence" value="ECO:0007669"/>
    <property type="project" value="InterPro"/>
</dbReference>
<sequence length="728" mass="79455">MEAAAAAAAAAGVRVVARVCPCPPDSAADDRGLFQVTAVNDSASSATVSFLRRRPADAGRGAKEKQDSSKYRLDGCYLKDDTNHRVFCDEVKPLIDGIATSGHTKACIVACGLRDHLFMGYGDQPGLITMTVAQILQSSKAIGAAVRVSYYQVLQDTHVFDLLEPKDHEVLILEDAEGQTHLKGLSRVDVKSIEEFTQFCYRASNQLQDRGHQGLIFYVTSLNQNATECALAKINFLSLAGLFSSLVKLDLSLIRIACYIIFSFMFALLDSLAYVDPKQKKNDGLPLPAGSNSMYALMNVVQALNSNQRFVPYRQSKVTRILQDSLCKTSGAVLITCLAENCSQDAVSTVSLASRSSQVANEQCYSLSLSAKKSSKSNADLSKDTKTLSRSFIPCIQQTSLILEKNGLPKFNNSTVKGRQTPTANKRLQPIIHSAKKSGNSNSTTIKMKQNYAKPTISGRKLFCPSINSSKEDEISVTSTEVPQAASTLLTKTESTAVIQVEEIQPSVVMEIQAPSSNEGCDETGNIVDVISSEMKQVVHCSKQELVSSTIQEEDYALSNTQAENSYTDMGLTCSSITVQTHSPKLSDRLREISNSLKLLSTRPVSITAQKSGTDCVHVQPINTDVPEPKTPTVHLKFEQAENPKDTFTARSTGIKKSLVQECLTFLNSANKEQLKSLKGIGEKRANYILELRDESPELFKEINDLKDIIGMNSKEIKNMMSGIMDNS</sequence>
<dbReference type="PANTHER" id="PTHR24115:SF908">
    <property type="entry name" value="KINESIN-LIKE PROTEIN KIN-10C"/>
    <property type="match status" value="1"/>
</dbReference>
<dbReference type="PROSITE" id="PS50067">
    <property type="entry name" value="KINESIN_MOTOR_2"/>
    <property type="match status" value="1"/>
</dbReference>
<dbReference type="GO" id="GO:0005524">
    <property type="term" value="F:ATP binding"/>
    <property type="evidence" value="ECO:0007669"/>
    <property type="project" value="InterPro"/>
</dbReference>
<proteinExistence type="inferred from homology"/>
<comment type="caution">
    <text evidence="4">Lacks conserved residue(s) required for the propagation of feature annotation.</text>
</comment>
<comment type="similarity">
    <text evidence="3">Belongs to the TRAFAC class myosin-kinesin ATPase superfamily. Kinesin family. KIN-10 subfamily.</text>
</comment>
<evidence type="ECO:0000313" key="7">
    <source>
        <dbReference type="Proteomes" id="UP000729402"/>
    </source>
</evidence>
<dbReference type="GO" id="GO:0005874">
    <property type="term" value="C:microtubule"/>
    <property type="evidence" value="ECO:0007669"/>
    <property type="project" value="UniProtKB-KW"/>
</dbReference>
<evidence type="ECO:0000256" key="4">
    <source>
        <dbReference type="PROSITE-ProRule" id="PRU00283"/>
    </source>
</evidence>
<dbReference type="GO" id="GO:0008574">
    <property type="term" value="F:plus-end-directed microtubule motor activity"/>
    <property type="evidence" value="ECO:0007669"/>
    <property type="project" value="TreeGrafter"/>
</dbReference>
<reference evidence="6" key="2">
    <citation type="submission" date="2021-02" db="EMBL/GenBank/DDBJ databases">
        <authorList>
            <person name="Kimball J.A."/>
            <person name="Haas M.W."/>
            <person name="Macchietto M."/>
            <person name="Kono T."/>
            <person name="Duquette J."/>
            <person name="Shao M."/>
        </authorList>
    </citation>
    <scope>NUCLEOTIDE SEQUENCE</scope>
    <source>
        <tissue evidence="6">Fresh leaf tissue</tissue>
    </source>
</reference>